<keyword evidence="4" id="KW-0479">Metal-binding</keyword>
<dbReference type="InterPro" id="IPR015890">
    <property type="entry name" value="Chorismate_C"/>
</dbReference>
<keyword evidence="13" id="KW-1185">Reference proteome</keyword>
<comment type="cofactor">
    <cofactor evidence="1">
        <name>Mg(2+)</name>
        <dbReference type="ChEBI" id="CHEBI:18420"/>
    </cofactor>
</comment>
<gene>
    <name evidence="12" type="ORF">ASN18_1693</name>
</gene>
<evidence type="ECO:0000256" key="6">
    <source>
        <dbReference type="ARBA" id="ARBA00023239"/>
    </source>
</evidence>
<evidence type="ECO:0000256" key="3">
    <source>
        <dbReference type="ARBA" id="ARBA00020653"/>
    </source>
</evidence>
<dbReference type="Pfam" id="PF04715">
    <property type="entry name" value="Anth_synt_I_N"/>
    <property type="match status" value="1"/>
</dbReference>
<dbReference type="PRINTS" id="PR00095">
    <property type="entry name" value="ANTSNTHASEI"/>
</dbReference>
<keyword evidence="6 12" id="KW-0456">Lyase</keyword>
<dbReference type="PANTHER" id="PTHR11236:SF48">
    <property type="entry name" value="ISOCHORISMATE SYNTHASE MENF"/>
    <property type="match status" value="1"/>
</dbReference>
<dbReference type="GO" id="GO:0004049">
    <property type="term" value="F:anthranilate synthase activity"/>
    <property type="evidence" value="ECO:0007669"/>
    <property type="project" value="UniProtKB-EC"/>
</dbReference>
<dbReference type="InterPro" id="IPR006805">
    <property type="entry name" value="Anth_synth_I_N"/>
</dbReference>
<dbReference type="EMBL" id="LNQR01000060">
    <property type="protein sequence ID" value="KWT85559.1"/>
    <property type="molecule type" value="Genomic_DNA"/>
</dbReference>
<reference evidence="12 13" key="1">
    <citation type="submission" date="2015-11" db="EMBL/GenBank/DDBJ databases">
        <authorList>
            <person name="Lin W."/>
        </authorList>
    </citation>
    <scope>NUCLEOTIDE SEQUENCE [LARGE SCALE GENOMIC DNA]</scope>
    <source>
        <strain evidence="12 13">HCH-1</strain>
    </source>
</reference>
<protein>
    <recommendedName>
        <fullName evidence="3">Anthranilate synthase component 1</fullName>
    </recommendedName>
</protein>
<organism evidence="12 13">
    <name type="scientific">Candidatus Magnetominusculus xianensis</name>
    <dbReference type="NCBI Taxonomy" id="1748249"/>
    <lineage>
        <taxon>Bacteria</taxon>
        <taxon>Pseudomonadati</taxon>
        <taxon>Nitrospirota</taxon>
        <taxon>Nitrospiria</taxon>
        <taxon>Nitrospirales</taxon>
        <taxon>Nitrospiraceae</taxon>
        <taxon>Candidatus Magnetominusculus</taxon>
    </lineage>
</organism>
<evidence type="ECO:0000256" key="5">
    <source>
        <dbReference type="ARBA" id="ARBA00022842"/>
    </source>
</evidence>
<dbReference type="Gene3D" id="3.60.120.10">
    <property type="entry name" value="Anthranilate synthase"/>
    <property type="match status" value="1"/>
</dbReference>
<dbReference type="Proteomes" id="UP000060487">
    <property type="component" value="Unassembled WGS sequence"/>
</dbReference>
<feature type="region of interest" description="Disordered" evidence="9">
    <location>
        <begin position="317"/>
        <end position="339"/>
    </location>
</feature>
<comment type="caution">
    <text evidence="12">The sequence shown here is derived from an EMBL/GenBank/DDBJ whole genome shotgun (WGS) entry which is preliminary data.</text>
</comment>
<dbReference type="InterPro" id="IPR005801">
    <property type="entry name" value="ADC_synthase"/>
</dbReference>
<evidence type="ECO:0000256" key="8">
    <source>
        <dbReference type="ARBA" id="ARBA00047683"/>
    </source>
</evidence>
<dbReference type="RefSeq" id="WP_236861615.1">
    <property type="nucleotide sequence ID" value="NZ_LNQR01000060.1"/>
</dbReference>
<evidence type="ECO:0000256" key="4">
    <source>
        <dbReference type="ARBA" id="ARBA00022723"/>
    </source>
</evidence>
<proteinExistence type="predicted"/>
<dbReference type="PANTHER" id="PTHR11236">
    <property type="entry name" value="AMINOBENZOATE/ANTHRANILATE SYNTHASE"/>
    <property type="match status" value="1"/>
</dbReference>
<evidence type="ECO:0000256" key="9">
    <source>
        <dbReference type="SAM" id="MobiDB-lite"/>
    </source>
</evidence>
<evidence type="ECO:0000256" key="7">
    <source>
        <dbReference type="ARBA" id="ARBA00025634"/>
    </source>
</evidence>
<evidence type="ECO:0000256" key="1">
    <source>
        <dbReference type="ARBA" id="ARBA00001946"/>
    </source>
</evidence>
<keyword evidence="5" id="KW-0460">Magnesium</keyword>
<name>A0ABR5SF83_9BACT</name>
<evidence type="ECO:0000259" key="10">
    <source>
        <dbReference type="Pfam" id="PF00425"/>
    </source>
</evidence>
<feature type="domain" description="Anthranilate synthase component I N-terminal" evidence="11">
    <location>
        <begin position="40"/>
        <end position="177"/>
    </location>
</feature>
<evidence type="ECO:0000313" key="13">
    <source>
        <dbReference type="Proteomes" id="UP000060487"/>
    </source>
</evidence>
<accession>A0ABR5SF83</accession>
<evidence type="ECO:0000259" key="11">
    <source>
        <dbReference type="Pfam" id="PF04715"/>
    </source>
</evidence>
<evidence type="ECO:0000313" key="12">
    <source>
        <dbReference type="EMBL" id="KWT85559.1"/>
    </source>
</evidence>
<sequence length="513" mass="57119">MKGSTYPLYPRGSAFEAGCAESGSIAPVYKEIPYYRPADYYDVLKSKNSFLLESIKGPYNIARYSYIGFDPYLILTARNGIVGIETVASAQTPKVGTSVSLKSPLGRLRELTGAYPQRLSPELPPFQGGAVGLFSYDFVRYFEKIPNSAIDDLKIPTAHFFMIDKLIAFDHKEKKAWIVVCPAARQTRFGFNAIGTSWREYYDQAAGVIEEYSTLLKAVRDSGGSVPVTERGDVEILYNMTKSQYMDMVRRALEYIGAGDIFQANLSQRLSAEIKNASPWDIYRVLSFINPSPFACYFDFGDYHIVSSSPERLVSVVPSSPGASVETRPIAGTRPRGRDTHEDELMRAELLLNEKERAEHIMLIDLERNDIGRVCEYATIGVDELMITEEYSHVIHIVSNIRGRLKYGKDCFDVIRATFPGGTITGVPKVRCMEIIDELEPVARGPYTGSAGYIGFSSNMDLNIIIRTFVIKGGMAYVQVGAGIVADSVPEREYFETLKKAEALIRTIKAAAR</sequence>
<comment type="subunit">
    <text evidence="2">Heterotetramer consisting of two non-identical subunits: a beta subunit (TrpG) and a large alpha subunit (TrpE).</text>
</comment>
<feature type="domain" description="Chorismate-utilising enzyme C-terminal" evidence="10">
    <location>
        <begin position="242"/>
        <end position="500"/>
    </location>
</feature>
<comment type="catalytic activity">
    <reaction evidence="8">
        <text>chorismate + L-glutamine = anthranilate + pyruvate + L-glutamate + H(+)</text>
        <dbReference type="Rhea" id="RHEA:21732"/>
        <dbReference type="ChEBI" id="CHEBI:15361"/>
        <dbReference type="ChEBI" id="CHEBI:15378"/>
        <dbReference type="ChEBI" id="CHEBI:16567"/>
        <dbReference type="ChEBI" id="CHEBI:29748"/>
        <dbReference type="ChEBI" id="CHEBI:29985"/>
        <dbReference type="ChEBI" id="CHEBI:58359"/>
        <dbReference type="EC" id="4.1.3.27"/>
    </reaction>
</comment>
<dbReference type="InterPro" id="IPR019999">
    <property type="entry name" value="Anth_synth_I-like"/>
</dbReference>
<comment type="function">
    <text evidence="7">Part of a heterotetrameric complex that catalyzes the two-step biosynthesis of anthranilate, an intermediate in the biosynthesis of L-tryptophan. In the first step, the glutamine-binding beta subunit (TrpG) of anthranilate synthase (AS) provides the glutamine amidotransferase activity which generates ammonia as a substrate that, along with chorismate, is used in the second step, catalyzed by the large alpha subunit of AS (TrpE) to produce anthranilate. In the absence of TrpG, TrpE can synthesize anthranilate directly from chorismate and high concentrations of ammonia.</text>
</comment>
<dbReference type="Pfam" id="PF00425">
    <property type="entry name" value="Chorismate_bind"/>
    <property type="match status" value="1"/>
</dbReference>
<dbReference type="SUPFAM" id="SSF56322">
    <property type="entry name" value="ADC synthase"/>
    <property type="match status" value="1"/>
</dbReference>
<evidence type="ECO:0000256" key="2">
    <source>
        <dbReference type="ARBA" id="ARBA00011575"/>
    </source>
</evidence>